<sequence>MQKDAWSKFSLDSLVTNRDKKFCDADTLTEEMKELLIEKILVYSNNVLEIYWKADFIKYFSDTSRIIGKETGKNE</sequence>
<evidence type="ECO:0000313" key="1">
    <source>
        <dbReference type="EMBL" id="MTR82962.1"/>
    </source>
</evidence>
<dbReference type="RefSeq" id="WP_055068774.1">
    <property type="nucleotide sequence ID" value="NZ_CP173697.1"/>
</dbReference>
<gene>
    <name evidence="1" type="ORF">GMD30_15045</name>
</gene>
<organism evidence="1 2">
    <name type="scientific">Roseburia faecis</name>
    <dbReference type="NCBI Taxonomy" id="301302"/>
    <lineage>
        <taxon>Bacteria</taxon>
        <taxon>Bacillati</taxon>
        <taxon>Bacillota</taxon>
        <taxon>Clostridia</taxon>
        <taxon>Lachnospirales</taxon>
        <taxon>Lachnospiraceae</taxon>
        <taxon>Roseburia</taxon>
    </lineage>
</organism>
<protein>
    <submittedName>
        <fullName evidence="1">Uncharacterized protein</fullName>
    </submittedName>
</protein>
<dbReference type="Proteomes" id="UP000446657">
    <property type="component" value="Unassembled WGS sequence"/>
</dbReference>
<name>A0A844KQ97_9FIRM</name>
<proteinExistence type="predicted"/>
<comment type="caution">
    <text evidence="1">The sequence shown here is derived from an EMBL/GenBank/DDBJ whole genome shotgun (WGS) entry which is preliminary data.</text>
</comment>
<evidence type="ECO:0000313" key="2">
    <source>
        <dbReference type="Proteomes" id="UP000446657"/>
    </source>
</evidence>
<accession>A0A844KQ97</accession>
<reference evidence="1 2" key="1">
    <citation type="journal article" date="2019" name="Nat. Med.">
        <title>A library of human gut bacterial isolates paired with longitudinal multiomics data enables mechanistic microbiome research.</title>
        <authorList>
            <person name="Poyet M."/>
            <person name="Groussin M."/>
            <person name="Gibbons S.M."/>
            <person name="Avila-Pacheco J."/>
            <person name="Jiang X."/>
            <person name="Kearney S.M."/>
            <person name="Perrotta A.R."/>
            <person name="Berdy B."/>
            <person name="Zhao S."/>
            <person name="Lieberman T.D."/>
            <person name="Swanson P.K."/>
            <person name="Smith M."/>
            <person name="Roesemann S."/>
            <person name="Alexander J.E."/>
            <person name="Rich S.A."/>
            <person name="Livny J."/>
            <person name="Vlamakis H."/>
            <person name="Clish C."/>
            <person name="Bullock K."/>
            <person name="Deik A."/>
            <person name="Scott J."/>
            <person name="Pierce K.A."/>
            <person name="Xavier R.J."/>
            <person name="Alm E.J."/>
        </authorList>
    </citation>
    <scope>NUCLEOTIDE SEQUENCE [LARGE SCALE GENOMIC DNA]</scope>
    <source>
        <strain evidence="1 2">BIOML-A1</strain>
    </source>
</reference>
<dbReference type="AlphaFoldDB" id="A0A844KQ97"/>
<dbReference type="EMBL" id="WNAL01000043">
    <property type="protein sequence ID" value="MTR82962.1"/>
    <property type="molecule type" value="Genomic_DNA"/>
</dbReference>